<proteinExistence type="predicted"/>
<sequence>MSNTSTGYLCCSAQRIYIRISISAQSAASTPPAPDRMVTSASRSSYSPDSRVRTSVASMSARNDLSSASASATASAAAAPASSAASS</sequence>
<dbReference type="EMBL" id="CSBK01003836">
    <property type="protein sequence ID" value="CPB29180.1"/>
    <property type="molecule type" value="Genomic_DNA"/>
</dbReference>
<protein>
    <submittedName>
        <fullName evidence="2">Uncharacterized protein</fullName>
    </submittedName>
</protein>
<dbReference type="Proteomes" id="UP000039021">
    <property type="component" value="Unassembled WGS sequence"/>
</dbReference>
<accession>A0A916PA29</accession>
<evidence type="ECO:0000256" key="1">
    <source>
        <dbReference type="SAM" id="MobiDB-lite"/>
    </source>
</evidence>
<evidence type="ECO:0000313" key="2">
    <source>
        <dbReference type="EMBL" id="CPB29180.1"/>
    </source>
</evidence>
<gene>
    <name evidence="2" type="ORF">ERS007739_05172</name>
</gene>
<comment type="caution">
    <text evidence="2">The sequence shown here is derived from an EMBL/GenBank/DDBJ whole genome shotgun (WGS) entry which is preliminary data.</text>
</comment>
<name>A0A916PA29_MYCTX</name>
<dbReference type="AlphaFoldDB" id="A0A916PA29"/>
<evidence type="ECO:0000313" key="3">
    <source>
        <dbReference type="Proteomes" id="UP000039021"/>
    </source>
</evidence>
<organism evidence="2 3">
    <name type="scientific">Mycobacterium tuberculosis</name>
    <dbReference type="NCBI Taxonomy" id="1773"/>
    <lineage>
        <taxon>Bacteria</taxon>
        <taxon>Bacillati</taxon>
        <taxon>Actinomycetota</taxon>
        <taxon>Actinomycetes</taxon>
        <taxon>Mycobacteriales</taxon>
        <taxon>Mycobacteriaceae</taxon>
        <taxon>Mycobacterium</taxon>
        <taxon>Mycobacterium tuberculosis complex</taxon>
    </lineage>
</organism>
<feature type="region of interest" description="Disordered" evidence="1">
    <location>
        <begin position="25"/>
        <end position="60"/>
    </location>
</feature>
<feature type="compositionally biased region" description="Low complexity" evidence="1">
    <location>
        <begin position="40"/>
        <end position="49"/>
    </location>
</feature>
<reference evidence="3" key="1">
    <citation type="submission" date="2015-03" db="EMBL/GenBank/DDBJ databases">
        <authorList>
            <consortium name="Pathogen Informatics"/>
        </authorList>
    </citation>
    <scope>NUCLEOTIDE SEQUENCE [LARGE SCALE GENOMIC DNA]</scope>
    <source>
        <strain evidence="3">N09902308</strain>
    </source>
</reference>